<feature type="domain" description="Aminotransferase class I/classII large" evidence="7">
    <location>
        <begin position="97"/>
        <end position="186"/>
    </location>
</feature>
<evidence type="ECO:0000256" key="2">
    <source>
        <dbReference type="ARBA" id="ARBA00007441"/>
    </source>
</evidence>
<keyword evidence="6" id="KW-0663">Pyridoxal phosphate</keyword>
<gene>
    <name evidence="8" type="primary">AAT2_5</name>
    <name evidence="8" type="ORF">PGT21_009879</name>
</gene>
<comment type="similarity">
    <text evidence="2">Belongs to the class-I pyridoxal-phosphate-dependent aminotransferase family.</text>
</comment>
<dbReference type="SUPFAM" id="SSF53383">
    <property type="entry name" value="PLP-dependent transferases"/>
    <property type="match status" value="1"/>
</dbReference>
<dbReference type="InterPro" id="IPR004839">
    <property type="entry name" value="Aminotransferase_I/II_large"/>
</dbReference>
<dbReference type="GO" id="GO:0030170">
    <property type="term" value="F:pyridoxal phosphate binding"/>
    <property type="evidence" value="ECO:0007669"/>
    <property type="project" value="InterPro"/>
</dbReference>
<comment type="caution">
    <text evidence="8">The sequence shown here is derived from an EMBL/GenBank/DDBJ whole genome shotgun (WGS) entry which is preliminary data.</text>
</comment>
<reference evidence="8 9" key="1">
    <citation type="submission" date="2019-05" db="EMBL/GenBank/DDBJ databases">
        <title>Emergence of the Ug99 lineage of the wheat stem rust pathogen through somatic hybridization.</title>
        <authorList>
            <person name="Li F."/>
            <person name="Upadhyaya N.M."/>
            <person name="Sperschneider J."/>
            <person name="Matny O."/>
            <person name="Nguyen-Phuc H."/>
            <person name="Mago R."/>
            <person name="Raley C."/>
            <person name="Miller M.E."/>
            <person name="Silverstein K.A.T."/>
            <person name="Henningsen E."/>
            <person name="Hirsch C.D."/>
            <person name="Visser B."/>
            <person name="Pretorius Z.A."/>
            <person name="Steffenson B.J."/>
            <person name="Schwessinger B."/>
            <person name="Dodds P.N."/>
            <person name="Figueroa M."/>
        </authorList>
    </citation>
    <scope>NUCLEOTIDE SEQUENCE [LARGE SCALE GENOMIC DNA]</scope>
    <source>
        <strain evidence="8">21-0</strain>
    </source>
</reference>
<organism evidence="8 9">
    <name type="scientific">Puccinia graminis f. sp. tritici</name>
    <dbReference type="NCBI Taxonomy" id="56615"/>
    <lineage>
        <taxon>Eukaryota</taxon>
        <taxon>Fungi</taxon>
        <taxon>Dikarya</taxon>
        <taxon>Basidiomycota</taxon>
        <taxon>Pucciniomycotina</taxon>
        <taxon>Pucciniomycetes</taxon>
        <taxon>Pucciniales</taxon>
        <taxon>Pucciniaceae</taxon>
        <taxon>Puccinia</taxon>
    </lineage>
</organism>
<dbReference type="GO" id="GO:0004069">
    <property type="term" value="F:L-aspartate:2-oxoglutarate aminotransferase activity"/>
    <property type="evidence" value="ECO:0007669"/>
    <property type="project" value="TreeGrafter"/>
</dbReference>
<sequence length="191" mass="21114">MPSTQNIFASLALHFKLTAAYKADQFQEKVNLGVGAYRVDCGKRWVGPTGSQDGQYLLQIKLKTWSTAFRLYLGPRVAKAQTISGTGANHLGALFLAYQGLTSGDWAVRHLVDCKNLLLICQCFAKNVGPYGDRIGCLTVVPKDQDEASQFESQISILQHGEISNPPAYGAWVVSKVLNKPQHFEQWKENV</sequence>
<dbReference type="Pfam" id="PF00155">
    <property type="entry name" value="Aminotran_1_2"/>
    <property type="match status" value="1"/>
</dbReference>
<dbReference type="AlphaFoldDB" id="A0A5B0NDT2"/>
<evidence type="ECO:0000256" key="3">
    <source>
        <dbReference type="ARBA" id="ARBA00011738"/>
    </source>
</evidence>
<name>A0A5B0NDT2_PUCGR</name>
<dbReference type="Proteomes" id="UP000324748">
    <property type="component" value="Unassembled WGS sequence"/>
</dbReference>
<dbReference type="PANTHER" id="PTHR11879:SF55">
    <property type="entry name" value="GLUTAMATE OXALOACETATE TRANSAMINASE 1, ISOFORM B"/>
    <property type="match status" value="1"/>
</dbReference>
<evidence type="ECO:0000256" key="6">
    <source>
        <dbReference type="ARBA" id="ARBA00022898"/>
    </source>
</evidence>
<dbReference type="InterPro" id="IPR015424">
    <property type="entry name" value="PyrdxlP-dep_Trfase"/>
</dbReference>
<keyword evidence="9" id="KW-1185">Reference proteome</keyword>
<dbReference type="GO" id="GO:0006532">
    <property type="term" value="P:aspartate biosynthetic process"/>
    <property type="evidence" value="ECO:0007669"/>
    <property type="project" value="TreeGrafter"/>
</dbReference>
<proteinExistence type="inferred from homology"/>
<evidence type="ECO:0000256" key="1">
    <source>
        <dbReference type="ARBA" id="ARBA00001933"/>
    </source>
</evidence>
<dbReference type="Gene3D" id="3.40.640.10">
    <property type="entry name" value="Type I PLP-dependent aspartate aminotransferase-like (Major domain)"/>
    <property type="match status" value="1"/>
</dbReference>
<dbReference type="InterPro" id="IPR000796">
    <property type="entry name" value="Asp_trans"/>
</dbReference>
<dbReference type="PRINTS" id="PR00799">
    <property type="entry name" value="TRANSAMINASE"/>
</dbReference>
<dbReference type="InterPro" id="IPR015421">
    <property type="entry name" value="PyrdxlP-dep_Trfase_major"/>
</dbReference>
<dbReference type="InterPro" id="IPR015422">
    <property type="entry name" value="PyrdxlP-dep_Trfase_small"/>
</dbReference>
<protein>
    <submittedName>
        <fullName evidence="8">Aspartate aminotransferase, cytoplasmic</fullName>
    </submittedName>
</protein>
<evidence type="ECO:0000313" key="9">
    <source>
        <dbReference type="Proteomes" id="UP000324748"/>
    </source>
</evidence>
<dbReference type="OrthoDB" id="6752799at2759"/>
<comment type="cofactor">
    <cofactor evidence="1">
        <name>pyridoxal 5'-phosphate</name>
        <dbReference type="ChEBI" id="CHEBI:597326"/>
    </cofactor>
</comment>
<evidence type="ECO:0000313" key="8">
    <source>
        <dbReference type="EMBL" id="KAA1086724.1"/>
    </source>
</evidence>
<keyword evidence="4 8" id="KW-0032">Aminotransferase</keyword>
<dbReference type="PANTHER" id="PTHR11879">
    <property type="entry name" value="ASPARTATE AMINOTRANSFERASE"/>
    <property type="match status" value="1"/>
</dbReference>
<accession>A0A5B0NDT2</accession>
<evidence type="ECO:0000256" key="5">
    <source>
        <dbReference type="ARBA" id="ARBA00022679"/>
    </source>
</evidence>
<evidence type="ECO:0000259" key="7">
    <source>
        <dbReference type="Pfam" id="PF00155"/>
    </source>
</evidence>
<dbReference type="Gene3D" id="3.90.1150.10">
    <property type="entry name" value="Aspartate Aminotransferase, domain 1"/>
    <property type="match status" value="1"/>
</dbReference>
<comment type="subunit">
    <text evidence="3">Homodimer.</text>
</comment>
<evidence type="ECO:0000256" key="4">
    <source>
        <dbReference type="ARBA" id="ARBA00022576"/>
    </source>
</evidence>
<dbReference type="GO" id="GO:0005829">
    <property type="term" value="C:cytosol"/>
    <property type="evidence" value="ECO:0007669"/>
    <property type="project" value="TreeGrafter"/>
</dbReference>
<keyword evidence="5 8" id="KW-0808">Transferase</keyword>
<dbReference type="EMBL" id="VSWC01000105">
    <property type="protein sequence ID" value="KAA1086724.1"/>
    <property type="molecule type" value="Genomic_DNA"/>
</dbReference>